<evidence type="ECO:0000313" key="2">
    <source>
        <dbReference type="Proteomes" id="UP000024635"/>
    </source>
</evidence>
<organism evidence="1 2">
    <name type="scientific">Ancylostoma ceylanicum</name>
    <dbReference type="NCBI Taxonomy" id="53326"/>
    <lineage>
        <taxon>Eukaryota</taxon>
        <taxon>Metazoa</taxon>
        <taxon>Ecdysozoa</taxon>
        <taxon>Nematoda</taxon>
        <taxon>Chromadorea</taxon>
        <taxon>Rhabditida</taxon>
        <taxon>Rhabditina</taxon>
        <taxon>Rhabditomorpha</taxon>
        <taxon>Strongyloidea</taxon>
        <taxon>Ancylostomatidae</taxon>
        <taxon>Ancylostomatinae</taxon>
        <taxon>Ancylostoma</taxon>
    </lineage>
</organism>
<accession>A0A016US40</accession>
<name>A0A016US40_9BILA</name>
<evidence type="ECO:0000313" key="1">
    <source>
        <dbReference type="EMBL" id="EYC17318.1"/>
    </source>
</evidence>
<dbReference type="EMBL" id="JARK01001367">
    <property type="protein sequence ID" value="EYC17318.1"/>
    <property type="molecule type" value="Genomic_DNA"/>
</dbReference>
<comment type="caution">
    <text evidence="1">The sequence shown here is derived from an EMBL/GenBank/DDBJ whole genome shotgun (WGS) entry which is preliminary data.</text>
</comment>
<dbReference type="Proteomes" id="UP000024635">
    <property type="component" value="Unassembled WGS sequence"/>
</dbReference>
<gene>
    <name evidence="1" type="primary">Acey_s0031.g2396</name>
    <name evidence="1" type="ORF">Y032_0031g2396</name>
</gene>
<sequence>MKRSFQAYDNEGNVVTRVRYSLNYTEDVNSAPQLLSAEKYDDLLQPCKEESEEKKANSAAVSVGKDMYKFFGFVRQGWRNVMQRFGFQRSSRNTAPTQPKVSFWKPFIQNVAPSAANSFAMSVPAYYRAIDNLVRSRNRTNSSPDYA</sequence>
<keyword evidence="2" id="KW-1185">Reference proteome</keyword>
<reference evidence="2" key="1">
    <citation type="journal article" date="2015" name="Nat. Genet.">
        <title>The genome and transcriptome of the zoonotic hookworm Ancylostoma ceylanicum identify infection-specific gene families.</title>
        <authorList>
            <person name="Schwarz E.M."/>
            <person name="Hu Y."/>
            <person name="Antoshechkin I."/>
            <person name="Miller M.M."/>
            <person name="Sternberg P.W."/>
            <person name="Aroian R.V."/>
        </authorList>
    </citation>
    <scope>NUCLEOTIDE SEQUENCE</scope>
    <source>
        <strain evidence="2">HY135</strain>
    </source>
</reference>
<protein>
    <submittedName>
        <fullName evidence="1">Uncharacterized protein</fullName>
    </submittedName>
</protein>
<dbReference type="AlphaFoldDB" id="A0A016US40"/>
<proteinExistence type="predicted"/>